<accession>A0ABW3VFV5</accession>
<evidence type="ECO:0000256" key="1">
    <source>
        <dbReference type="SAM" id="Phobius"/>
    </source>
</evidence>
<dbReference type="EMBL" id="JBHTMB010000080">
    <property type="protein sequence ID" value="MFD1233748.1"/>
    <property type="molecule type" value="Genomic_DNA"/>
</dbReference>
<keyword evidence="1" id="KW-0812">Transmembrane</keyword>
<proteinExistence type="predicted"/>
<reference evidence="3" key="1">
    <citation type="journal article" date="2019" name="Int. J. Syst. Evol. Microbiol.">
        <title>The Global Catalogue of Microorganisms (GCM) 10K type strain sequencing project: providing services to taxonomists for standard genome sequencing and annotation.</title>
        <authorList>
            <consortium name="The Broad Institute Genomics Platform"/>
            <consortium name="The Broad Institute Genome Sequencing Center for Infectious Disease"/>
            <person name="Wu L."/>
            <person name="Ma J."/>
        </authorList>
    </citation>
    <scope>NUCLEOTIDE SEQUENCE [LARGE SCALE GENOMIC DNA]</scope>
    <source>
        <strain evidence="3">CCUG 49018</strain>
    </source>
</reference>
<sequence length="166" mass="16716">MRSARGVAVASASALITGLGHVAGGGTVPDLGLLVALFPLIAALIIALADACRGIVGMLAVLAAGQLAMHQTMDVLGHHQAATGGRPSMLGMHVVATIATGLLIRDADQVLAVLLGWLGRVLPRRLTPPAADRPLPTLAVPSPAVLGDAARALLGPLARRGPPIRV</sequence>
<keyword evidence="1" id="KW-0472">Membrane</keyword>
<keyword evidence="3" id="KW-1185">Reference proteome</keyword>
<evidence type="ECO:0000313" key="2">
    <source>
        <dbReference type="EMBL" id="MFD1233748.1"/>
    </source>
</evidence>
<gene>
    <name evidence="2" type="ORF">ACFQ34_10685</name>
</gene>
<dbReference type="Proteomes" id="UP001597182">
    <property type="component" value="Unassembled WGS sequence"/>
</dbReference>
<dbReference type="RefSeq" id="WP_013672357.1">
    <property type="nucleotide sequence ID" value="NZ_BAABKS010000080.1"/>
</dbReference>
<name>A0ABW3VFV5_9PSEU</name>
<evidence type="ECO:0000313" key="3">
    <source>
        <dbReference type="Proteomes" id="UP001597182"/>
    </source>
</evidence>
<organism evidence="2 3">
    <name type="scientific">Pseudonocardia benzenivorans</name>
    <dbReference type="NCBI Taxonomy" id="228005"/>
    <lineage>
        <taxon>Bacteria</taxon>
        <taxon>Bacillati</taxon>
        <taxon>Actinomycetota</taxon>
        <taxon>Actinomycetes</taxon>
        <taxon>Pseudonocardiales</taxon>
        <taxon>Pseudonocardiaceae</taxon>
        <taxon>Pseudonocardia</taxon>
    </lineage>
</organism>
<keyword evidence="1" id="KW-1133">Transmembrane helix</keyword>
<feature type="transmembrane region" description="Helical" evidence="1">
    <location>
        <begin position="35"/>
        <end position="63"/>
    </location>
</feature>
<comment type="caution">
    <text evidence="2">The sequence shown here is derived from an EMBL/GenBank/DDBJ whole genome shotgun (WGS) entry which is preliminary data.</text>
</comment>
<protein>
    <submittedName>
        <fullName evidence="2">Uncharacterized protein</fullName>
    </submittedName>
</protein>